<dbReference type="PANTHER" id="PTHR43630">
    <property type="entry name" value="POLY-BETA-1,6-N-ACETYL-D-GLUCOSAMINE SYNTHASE"/>
    <property type="match status" value="1"/>
</dbReference>
<sequence length="283" mass="32376">MKIYIVIPAHNEEAFIRETLESLSRQSLLPSKLVVVDDQSADGTAEIVSELTRKYPLISLVKTTSSEEHLPGSKVINAFQKGLETLDDTYDVICKFDADLIFPENYLETISRHFSKNSKVGMAGGFCYIQQEEEWVLESLTDKDHIRGALKAYRKECFRDIGGLKPSMGWDTADELLAQFHGWEIVTDPSLKVKHLRPTGFTYHKKARWKQGEAFYKLRYGFIITTIASVKLALKKRKPALLKDYLEGYFRAAVANSTFLVTKKEGAFIRRLRYKKMFAKLFG</sequence>
<dbReference type="Gene3D" id="3.90.550.10">
    <property type="entry name" value="Spore Coat Polysaccharide Biosynthesis Protein SpsA, Chain A"/>
    <property type="match status" value="1"/>
</dbReference>
<dbReference type="InterPro" id="IPR029044">
    <property type="entry name" value="Nucleotide-diphossugar_trans"/>
</dbReference>
<dbReference type="EC" id="2.4.-.-" evidence="5"/>
<organism evidence="5 6">
    <name type="scientific">Salinimicrobium flavum</name>
    <dbReference type="NCBI Taxonomy" id="1737065"/>
    <lineage>
        <taxon>Bacteria</taxon>
        <taxon>Pseudomonadati</taxon>
        <taxon>Bacteroidota</taxon>
        <taxon>Flavobacteriia</taxon>
        <taxon>Flavobacteriales</taxon>
        <taxon>Flavobacteriaceae</taxon>
        <taxon>Salinimicrobium</taxon>
    </lineage>
</organism>
<feature type="domain" description="Glycosyltransferase 2-like" evidence="4">
    <location>
        <begin position="5"/>
        <end position="134"/>
    </location>
</feature>
<dbReference type="Pfam" id="PF00535">
    <property type="entry name" value="Glycos_transf_2"/>
    <property type="match status" value="1"/>
</dbReference>
<proteinExistence type="inferred from homology"/>
<evidence type="ECO:0000256" key="1">
    <source>
        <dbReference type="ARBA" id="ARBA00006739"/>
    </source>
</evidence>
<name>A0ABW5IWW7_9FLAO</name>
<comment type="caution">
    <text evidence="5">The sequence shown here is derived from an EMBL/GenBank/DDBJ whole genome shotgun (WGS) entry which is preliminary data.</text>
</comment>
<comment type="similarity">
    <text evidence="1">Belongs to the glycosyltransferase 2 family.</text>
</comment>
<dbReference type="CDD" id="cd06423">
    <property type="entry name" value="CESA_like"/>
    <property type="match status" value="1"/>
</dbReference>
<evidence type="ECO:0000256" key="2">
    <source>
        <dbReference type="ARBA" id="ARBA00022676"/>
    </source>
</evidence>
<dbReference type="InterPro" id="IPR001173">
    <property type="entry name" value="Glyco_trans_2-like"/>
</dbReference>
<dbReference type="EMBL" id="JBHULT010000008">
    <property type="protein sequence ID" value="MFD2518171.1"/>
    <property type="molecule type" value="Genomic_DNA"/>
</dbReference>
<keyword evidence="6" id="KW-1185">Reference proteome</keyword>
<dbReference type="Proteomes" id="UP001597468">
    <property type="component" value="Unassembled WGS sequence"/>
</dbReference>
<gene>
    <name evidence="5" type="ORF">ACFSTG_09725</name>
</gene>
<protein>
    <submittedName>
        <fullName evidence="5">Glycosyltransferase</fullName>
        <ecNumber evidence="5">2.4.-.-</ecNumber>
    </submittedName>
</protein>
<evidence type="ECO:0000313" key="5">
    <source>
        <dbReference type="EMBL" id="MFD2518171.1"/>
    </source>
</evidence>
<evidence type="ECO:0000259" key="4">
    <source>
        <dbReference type="Pfam" id="PF00535"/>
    </source>
</evidence>
<reference evidence="6" key="1">
    <citation type="journal article" date="2019" name="Int. J. Syst. Evol. Microbiol.">
        <title>The Global Catalogue of Microorganisms (GCM) 10K type strain sequencing project: providing services to taxonomists for standard genome sequencing and annotation.</title>
        <authorList>
            <consortium name="The Broad Institute Genomics Platform"/>
            <consortium name="The Broad Institute Genome Sequencing Center for Infectious Disease"/>
            <person name="Wu L."/>
            <person name="Ma J."/>
        </authorList>
    </citation>
    <scope>NUCLEOTIDE SEQUENCE [LARGE SCALE GENOMIC DNA]</scope>
    <source>
        <strain evidence="6">KCTC 42585</strain>
    </source>
</reference>
<accession>A0ABW5IWW7</accession>
<keyword evidence="3 5" id="KW-0808">Transferase</keyword>
<evidence type="ECO:0000313" key="6">
    <source>
        <dbReference type="Proteomes" id="UP001597468"/>
    </source>
</evidence>
<dbReference type="GO" id="GO:0016757">
    <property type="term" value="F:glycosyltransferase activity"/>
    <property type="evidence" value="ECO:0007669"/>
    <property type="project" value="UniProtKB-KW"/>
</dbReference>
<evidence type="ECO:0000256" key="3">
    <source>
        <dbReference type="ARBA" id="ARBA00022679"/>
    </source>
</evidence>
<dbReference type="RefSeq" id="WP_380751758.1">
    <property type="nucleotide sequence ID" value="NZ_JBHULT010000008.1"/>
</dbReference>
<dbReference type="SUPFAM" id="SSF53448">
    <property type="entry name" value="Nucleotide-diphospho-sugar transferases"/>
    <property type="match status" value="1"/>
</dbReference>
<dbReference type="PANTHER" id="PTHR43630:SF1">
    <property type="entry name" value="POLY-BETA-1,6-N-ACETYL-D-GLUCOSAMINE SYNTHASE"/>
    <property type="match status" value="1"/>
</dbReference>
<keyword evidence="2 5" id="KW-0328">Glycosyltransferase</keyword>